<accession>A0A9N9F2M8</accession>
<comment type="caution">
    <text evidence="2">The sequence shown here is derived from an EMBL/GenBank/DDBJ whole genome shotgun (WGS) entry which is preliminary data.</text>
</comment>
<protein>
    <submittedName>
        <fullName evidence="2">10499_t:CDS:1</fullName>
    </submittedName>
</protein>
<keyword evidence="3" id="KW-1185">Reference proteome</keyword>
<dbReference type="AlphaFoldDB" id="A0A9N9F2M8"/>
<sequence>MSDIKKDIDIDTTTAAVDNNVGDIQLSPPLSTSPLPIQTHYKAEESSNVDDIFNHIMSDIELLQQEQNAAICNDTEIPPLETIHKVLEEQDDLPTKYHLLMREYTSLRRKSSSLFTTTEETKILEPSQIIEDPPKISPLQPANFHVFSTKDYILFMAFIFVCLFSVMMLGFHAVCEMKYNYENNNSPLILMGSPLVEAGALVPAAKDAEHHKEVSKVNYGAEVYYPIPSLRKNTQETRNGCSLDSAHAYVIRTTVPNADKHKCYSFLFFHFCTGKSGNENSWFSS</sequence>
<evidence type="ECO:0000313" key="2">
    <source>
        <dbReference type="EMBL" id="CAG8505023.1"/>
    </source>
</evidence>
<keyword evidence="1" id="KW-1133">Transmembrane helix</keyword>
<organism evidence="2 3">
    <name type="scientific">Ambispora leptoticha</name>
    <dbReference type="NCBI Taxonomy" id="144679"/>
    <lineage>
        <taxon>Eukaryota</taxon>
        <taxon>Fungi</taxon>
        <taxon>Fungi incertae sedis</taxon>
        <taxon>Mucoromycota</taxon>
        <taxon>Glomeromycotina</taxon>
        <taxon>Glomeromycetes</taxon>
        <taxon>Archaeosporales</taxon>
        <taxon>Ambisporaceae</taxon>
        <taxon>Ambispora</taxon>
    </lineage>
</organism>
<evidence type="ECO:0000256" key="1">
    <source>
        <dbReference type="SAM" id="Phobius"/>
    </source>
</evidence>
<gene>
    <name evidence="2" type="ORF">ALEPTO_LOCUS3679</name>
</gene>
<feature type="transmembrane region" description="Helical" evidence="1">
    <location>
        <begin position="152"/>
        <end position="174"/>
    </location>
</feature>
<dbReference type="OrthoDB" id="10395248at2759"/>
<keyword evidence="1" id="KW-0472">Membrane</keyword>
<name>A0A9N9F2M8_9GLOM</name>
<evidence type="ECO:0000313" key="3">
    <source>
        <dbReference type="Proteomes" id="UP000789508"/>
    </source>
</evidence>
<dbReference type="EMBL" id="CAJVPS010000722">
    <property type="protein sequence ID" value="CAG8505023.1"/>
    <property type="molecule type" value="Genomic_DNA"/>
</dbReference>
<dbReference type="Proteomes" id="UP000789508">
    <property type="component" value="Unassembled WGS sequence"/>
</dbReference>
<proteinExistence type="predicted"/>
<keyword evidence="1" id="KW-0812">Transmembrane</keyword>
<reference evidence="2" key="1">
    <citation type="submission" date="2021-06" db="EMBL/GenBank/DDBJ databases">
        <authorList>
            <person name="Kallberg Y."/>
            <person name="Tangrot J."/>
            <person name="Rosling A."/>
        </authorList>
    </citation>
    <scope>NUCLEOTIDE SEQUENCE</scope>
    <source>
        <strain evidence="2">FL130A</strain>
    </source>
</reference>